<gene>
    <name evidence="2" type="ORF">GCM10022254_29590</name>
</gene>
<reference evidence="3" key="1">
    <citation type="journal article" date="2019" name="Int. J. Syst. Evol. Microbiol.">
        <title>The Global Catalogue of Microorganisms (GCM) 10K type strain sequencing project: providing services to taxonomists for standard genome sequencing and annotation.</title>
        <authorList>
            <consortium name="The Broad Institute Genomics Platform"/>
            <consortium name="The Broad Institute Genome Sequencing Center for Infectious Disease"/>
            <person name="Wu L."/>
            <person name="Ma J."/>
        </authorList>
    </citation>
    <scope>NUCLEOTIDE SEQUENCE [LARGE SCALE GENOMIC DNA]</scope>
    <source>
        <strain evidence="3">JCM 17440</strain>
    </source>
</reference>
<sequence>MAPLPGLDPNTSLWAWLAYDLRFYREARGLTQTEVGKIVGVTKQQVHNCESGIRKPSKSQAEILDAVWATGGHFSRLRKYAEEGHDPNWFRAFVLYEARARVIKTYTSCVIHGLLQTPEYARALLAAGYVDDVDAALTARMSRQEILAREQPPQVWALINESALDQPVGGSKVMHHQLAHLLDMSHQPNVVMRAVPRRIGAHMGLDGSFTVISTKNESVAYLEAFGGGRLAQEPTEVAEFAVRFDRIGADALSRSDSRALIKRIMEEMT</sequence>
<feature type="domain" description="HTH cro/C1-type" evidence="1">
    <location>
        <begin position="21"/>
        <end position="64"/>
    </location>
</feature>
<dbReference type="Gene3D" id="1.10.260.40">
    <property type="entry name" value="lambda repressor-like DNA-binding domains"/>
    <property type="match status" value="1"/>
</dbReference>
<dbReference type="PROSITE" id="PS50943">
    <property type="entry name" value="HTH_CROC1"/>
    <property type="match status" value="1"/>
</dbReference>
<dbReference type="InterPro" id="IPR010982">
    <property type="entry name" value="Lambda_DNA-bd_dom_sf"/>
</dbReference>
<dbReference type="SMART" id="SM00530">
    <property type="entry name" value="HTH_XRE"/>
    <property type="match status" value="1"/>
</dbReference>
<dbReference type="EMBL" id="BAABAS010000006">
    <property type="protein sequence ID" value="GAA4231690.1"/>
    <property type="molecule type" value="Genomic_DNA"/>
</dbReference>
<dbReference type="Proteomes" id="UP001501710">
    <property type="component" value="Unassembled WGS sequence"/>
</dbReference>
<dbReference type="Pfam" id="PF13560">
    <property type="entry name" value="HTH_31"/>
    <property type="match status" value="1"/>
</dbReference>
<dbReference type="SUPFAM" id="SSF47413">
    <property type="entry name" value="lambda repressor-like DNA-binding domains"/>
    <property type="match status" value="1"/>
</dbReference>
<comment type="caution">
    <text evidence="2">The sequence shown here is derived from an EMBL/GenBank/DDBJ whole genome shotgun (WGS) entry which is preliminary data.</text>
</comment>
<accession>A0ABP8C1V6</accession>
<evidence type="ECO:0000259" key="1">
    <source>
        <dbReference type="PROSITE" id="PS50943"/>
    </source>
</evidence>
<protein>
    <submittedName>
        <fullName evidence="2">Helix-turn-helix transcriptional regulator</fullName>
    </submittedName>
</protein>
<proteinExistence type="predicted"/>
<organism evidence="2 3">
    <name type="scientific">Actinomadura meridiana</name>
    <dbReference type="NCBI Taxonomy" id="559626"/>
    <lineage>
        <taxon>Bacteria</taxon>
        <taxon>Bacillati</taxon>
        <taxon>Actinomycetota</taxon>
        <taxon>Actinomycetes</taxon>
        <taxon>Streptosporangiales</taxon>
        <taxon>Thermomonosporaceae</taxon>
        <taxon>Actinomadura</taxon>
    </lineage>
</organism>
<keyword evidence="3" id="KW-1185">Reference proteome</keyword>
<dbReference type="InterPro" id="IPR043917">
    <property type="entry name" value="DUF5753"/>
</dbReference>
<dbReference type="CDD" id="cd00093">
    <property type="entry name" value="HTH_XRE"/>
    <property type="match status" value="1"/>
</dbReference>
<name>A0ABP8C1V6_9ACTN</name>
<dbReference type="Pfam" id="PF19054">
    <property type="entry name" value="DUF5753"/>
    <property type="match status" value="1"/>
</dbReference>
<evidence type="ECO:0000313" key="3">
    <source>
        <dbReference type="Proteomes" id="UP001501710"/>
    </source>
</evidence>
<dbReference type="InterPro" id="IPR001387">
    <property type="entry name" value="Cro/C1-type_HTH"/>
</dbReference>
<dbReference type="RefSeq" id="WP_344896096.1">
    <property type="nucleotide sequence ID" value="NZ_BAABAS010000006.1"/>
</dbReference>
<evidence type="ECO:0000313" key="2">
    <source>
        <dbReference type="EMBL" id="GAA4231690.1"/>
    </source>
</evidence>